<dbReference type="EMBL" id="LVYD01000013">
    <property type="protein sequence ID" value="OQP66022.1"/>
    <property type="molecule type" value="Genomic_DNA"/>
</dbReference>
<dbReference type="Gene3D" id="1.10.357.10">
    <property type="entry name" value="Tetracycline Repressor, domain 2"/>
    <property type="match status" value="1"/>
</dbReference>
<proteinExistence type="predicted"/>
<dbReference type="STRING" id="1703345.A3860_15665"/>
<name>A0A1V9G628_9BACT</name>
<evidence type="ECO:0000313" key="5">
    <source>
        <dbReference type="Proteomes" id="UP000192796"/>
    </source>
</evidence>
<feature type="DNA-binding region" description="H-T-H motif" evidence="2">
    <location>
        <begin position="45"/>
        <end position="64"/>
    </location>
</feature>
<gene>
    <name evidence="4" type="ORF">A3860_15665</name>
</gene>
<evidence type="ECO:0000256" key="2">
    <source>
        <dbReference type="PROSITE-ProRule" id="PRU00335"/>
    </source>
</evidence>
<evidence type="ECO:0000313" key="4">
    <source>
        <dbReference type="EMBL" id="OQP66022.1"/>
    </source>
</evidence>
<dbReference type="AlphaFoldDB" id="A0A1V9G628"/>
<dbReference type="SUPFAM" id="SSF48498">
    <property type="entry name" value="Tetracyclin repressor-like, C-terminal domain"/>
    <property type="match status" value="1"/>
</dbReference>
<dbReference type="Proteomes" id="UP000192796">
    <property type="component" value="Unassembled WGS sequence"/>
</dbReference>
<reference evidence="4 5" key="1">
    <citation type="submission" date="2016-03" db="EMBL/GenBank/DDBJ databases">
        <title>Niastella vici sp. nov., isolated from farmland soil.</title>
        <authorList>
            <person name="Chen L."/>
            <person name="Wang D."/>
            <person name="Yang S."/>
            <person name="Wang G."/>
        </authorList>
    </citation>
    <scope>NUCLEOTIDE SEQUENCE [LARGE SCALE GENOMIC DNA]</scope>
    <source>
        <strain evidence="4 5">DJ57</strain>
    </source>
</reference>
<dbReference type="SUPFAM" id="SSF46689">
    <property type="entry name" value="Homeodomain-like"/>
    <property type="match status" value="1"/>
</dbReference>
<dbReference type="GO" id="GO:0003677">
    <property type="term" value="F:DNA binding"/>
    <property type="evidence" value="ECO:0007669"/>
    <property type="project" value="UniProtKB-UniRule"/>
</dbReference>
<feature type="domain" description="HTH tetR-type" evidence="3">
    <location>
        <begin position="22"/>
        <end position="82"/>
    </location>
</feature>
<keyword evidence="5" id="KW-1185">Reference proteome</keyword>
<dbReference type="PRINTS" id="PR00455">
    <property type="entry name" value="HTHTETR"/>
</dbReference>
<dbReference type="InterPro" id="IPR001647">
    <property type="entry name" value="HTH_TetR"/>
</dbReference>
<dbReference type="Gene3D" id="1.10.10.60">
    <property type="entry name" value="Homeodomain-like"/>
    <property type="match status" value="1"/>
</dbReference>
<comment type="caution">
    <text evidence="4">The sequence shown here is derived from an EMBL/GenBank/DDBJ whole genome shotgun (WGS) entry which is preliminary data.</text>
</comment>
<dbReference type="InterPro" id="IPR036271">
    <property type="entry name" value="Tet_transcr_reg_TetR-rel_C_sf"/>
</dbReference>
<dbReference type="PROSITE" id="PS50977">
    <property type="entry name" value="HTH_TETR_2"/>
    <property type="match status" value="1"/>
</dbReference>
<sequence length="237" mass="27860">METLVTLKVSIVLCPIIMTTEANTKVRIREKAKELFLRYGIRSVSMDDIANQLGMSKKTIYQYYTDKNELVDAVVEDEVQDMQQDCIKCGENAKDAIEEILLTVDQLMEQLSNMNPMVLYDMEKFHIRAYQRFMEHKNKFLLQIIRKNLEWGVKEGLYRPDIDVDVISKFRLDSMMIPFNIDLYPPSRYKLSDVTKAIIEHYVYGVASLKGHKLILKYQQHRNKNAKHYENETGKHK</sequence>
<dbReference type="InterPro" id="IPR009057">
    <property type="entry name" value="Homeodomain-like_sf"/>
</dbReference>
<keyword evidence="1 2" id="KW-0238">DNA-binding</keyword>
<evidence type="ECO:0000256" key="1">
    <source>
        <dbReference type="ARBA" id="ARBA00023125"/>
    </source>
</evidence>
<accession>A0A1V9G628</accession>
<dbReference type="PANTHER" id="PTHR43479">
    <property type="entry name" value="ACREF/ENVCD OPERON REPRESSOR-RELATED"/>
    <property type="match status" value="1"/>
</dbReference>
<organism evidence="4 5">
    <name type="scientific">Niastella vici</name>
    <dbReference type="NCBI Taxonomy" id="1703345"/>
    <lineage>
        <taxon>Bacteria</taxon>
        <taxon>Pseudomonadati</taxon>
        <taxon>Bacteroidota</taxon>
        <taxon>Chitinophagia</taxon>
        <taxon>Chitinophagales</taxon>
        <taxon>Chitinophagaceae</taxon>
        <taxon>Niastella</taxon>
    </lineage>
</organism>
<evidence type="ECO:0000259" key="3">
    <source>
        <dbReference type="PROSITE" id="PS50977"/>
    </source>
</evidence>
<dbReference type="PANTHER" id="PTHR43479:SF11">
    <property type="entry name" value="ACREF_ENVCD OPERON REPRESSOR-RELATED"/>
    <property type="match status" value="1"/>
</dbReference>
<protein>
    <recommendedName>
        <fullName evidence="3">HTH tetR-type domain-containing protein</fullName>
    </recommendedName>
</protein>
<dbReference type="InterPro" id="IPR050624">
    <property type="entry name" value="HTH-type_Tx_Regulator"/>
</dbReference>
<dbReference type="Pfam" id="PF00440">
    <property type="entry name" value="TetR_N"/>
    <property type="match status" value="1"/>
</dbReference>